<keyword evidence="3" id="KW-1185">Reference proteome</keyword>
<gene>
    <name evidence="2" type="ORF">DIZ78_17625</name>
</gene>
<evidence type="ECO:0000313" key="3">
    <source>
        <dbReference type="Proteomes" id="UP000254771"/>
    </source>
</evidence>
<dbReference type="GO" id="GO:0006313">
    <property type="term" value="P:DNA transposition"/>
    <property type="evidence" value="ECO:0007669"/>
    <property type="project" value="InterPro"/>
</dbReference>
<accession>A0A370DBR4</accession>
<reference evidence="2 3" key="1">
    <citation type="journal article" date="2018" name="ISME J.">
        <title>Endosymbiont genomes yield clues of tubeworm success.</title>
        <authorList>
            <person name="Li Y."/>
            <person name="Liles M.R."/>
            <person name="Halanych K.M."/>
        </authorList>
    </citation>
    <scope>NUCLEOTIDE SEQUENCE [LARGE SCALE GENOMIC DNA]</scope>
    <source>
        <strain evidence="2">A1462</strain>
    </source>
</reference>
<dbReference type="Gene3D" id="1.10.10.60">
    <property type="entry name" value="Homeodomain-like"/>
    <property type="match status" value="1"/>
</dbReference>
<name>A0A370DBR4_9GAMM</name>
<dbReference type="AlphaFoldDB" id="A0A370DBR4"/>
<organism evidence="2 3">
    <name type="scientific">endosymbiont of Escarpia spicata</name>
    <dbReference type="NCBI Taxonomy" id="2200908"/>
    <lineage>
        <taxon>Bacteria</taxon>
        <taxon>Pseudomonadati</taxon>
        <taxon>Pseudomonadota</taxon>
        <taxon>Gammaproteobacteria</taxon>
        <taxon>sulfur-oxidizing symbionts</taxon>
    </lineage>
</organism>
<dbReference type="InterPro" id="IPR009057">
    <property type="entry name" value="Homeodomain-like_sf"/>
</dbReference>
<dbReference type="EMBL" id="QFXE01000022">
    <property type="protein sequence ID" value="RDH81737.1"/>
    <property type="molecule type" value="Genomic_DNA"/>
</dbReference>
<dbReference type="InterPro" id="IPR002514">
    <property type="entry name" value="Transposase_8"/>
</dbReference>
<dbReference type="Proteomes" id="UP000254771">
    <property type="component" value="Unassembled WGS sequence"/>
</dbReference>
<dbReference type="GO" id="GO:0003677">
    <property type="term" value="F:DNA binding"/>
    <property type="evidence" value="ECO:0007669"/>
    <property type="project" value="InterPro"/>
</dbReference>
<protein>
    <recommendedName>
        <fullName evidence="4">Transposase</fullName>
    </recommendedName>
</protein>
<comment type="similarity">
    <text evidence="1">Belongs to the transposase 8 family.</text>
</comment>
<evidence type="ECO:0008006" key="4">
    <source>
        <dbReference type="Google" id="ProtNLM"/>
    </source>
</evidence>
<dbReference type="Pfam" id="PF01527">
    <property type="entry name" value="HTH_Tnp_1"/>
    <property type="match status" value="1"/>
</dbReference>
<dbReference type="GO" id="GO:0004803">
    <property type="term" value="F:transposase activity"/>
    <property type="evidence" value="ECO:0007669"/>
    <property type="project" value="InterPro"/>
</dbReference>
<proteinExistence type="inferred from homology"/>
<evidence type="ECO:0000256" key="1">
    <source>
        <dbReference type="ARBA" id="ARBA00009964"/>
    </source>
</evidence>
<sequence>MSRKTKYDYYDDRFKATAVELGDLPGVCAKDVAEVLDIHPIMLYRWKKEYREGEIMKKPVKGVMDTETSRELKRLRKTEKAHKTLQMEHELLKKASSIVRIEKRDLRVYRYTA</sequence>
<dbReference type="SUPFAM" id="SSF46689">
    <property type="entry name" value="Homeodomain-like"/>
    <property type="match status" value="1"/>
</dbReference>
<comment type="caution">
    <text evidence="2">The sequence shown here is derived from an EMBL/GenBank/DDBJ whole genome shotgun (WGS) entry which is preliminary data.</text>
</comment>
<evidence type="ECO:0000313" key="2">
    <source>
        <dbReference type="EMBL" id="RDH81737.1"/>
    </source>
</evidence>